<organism evidence="2 3">
    <name type="scientific">Abyssalbus ytuae</name>
    <dbReference type="NCBI Taxonomy" id="2926907"/>
    <lineage>
        <taxon>Bacteria</taxon>
        <taxon>Pseudomonadati</taxon>
        <taxon>Bacteroidota</taxon>
        <taxon>Flavobacteriia</taxon>
        <taxon>Flavobacteriales</taxon>
        <taxon>Flavobacteriaceae</taxon>
        <taxon>Abyssalbus</taxon>
    </lineage>
</organism>
<dbReference type="InterPro" id="IPR011037">
    <property type="entry name" value="Pyrv_Knase-like_insert_dom_sf"/>
</dbReference>
<evidence type="ECO:0000313" key="3">
    <source>
        <dbReference type="Proteomes" id="UP000831290"/>
    </source>
</evidence>
<evidence type="ECO:0000259" key="1">
    <source>
        <dbReference type="PROSITE" id="PS51340"/>
    </source>
</evidence>
<evidence type="ECO:0000313" key="2">
    <source>
        <dbReference type="EMBL" id="UOB16936.1"/>
    </source>
</evidence>
<protein>
    <submittedName>
        <fullName evidence="2">MOSC domain-containing protein</fullName>
    </submittedName>
</protein>
<dbReference type="InterPro" id="IPR052353">
    <property type="entry name" value="Benzoxazolinone_Detox_Enz"/>
</dbReference>
<dbReference type="InterPro" id="IPR005302">
    <property type="entry name" value="MoCF_Sase_C"/>
</dbReference>
<dbReference type="Pfam" id="PF03473">
    <property type="entry name" value="MOSC"/>
    <property type="match status" value="1"/>
</dbReference>
<dbReference type="PROSITE" id="PS51340">
    <property type="entry name" value="MOSC"/>
    <property type="match status" value="1"/>
</dbReference>
<dbReference type="PANTHER" id="PTHR30212:SF2">
    <property type="entry name" value="PROTEIN YIIM"/>
    <property type="match status" value="1"/>
</dbReference>
<proteinExistence type="predicted"/>
<dbReference type="SUPFAM" id="SSF50800">
    <property type="entry name" value="PK beta-barrel domain-like"/>
    <property type="match status" value="1"/>
</dbReference>
<dbReference type="EMBL" id="CP094358">
    <property type="protein sequence ID" value="UOB16936.1"/>
    <property type="molecule type" value="Genomic_DNA"/>
</dbReference>
<dbReference type="GO" id="GO:0030170">
    <property type="term" value="F:pyridoxal phosphate binding"/>
    <property type="evidence" value="ECO:0007669"/>
    <property type="project" value="InterPro"/>
</dbReference>
<dbReference type="GO" id="GO:0003824">
    <property type="term" value="F:catalytic activity"/>
    <property type="evidence" value="ECO:0007669"/>
    <property type="project" value="InterPro"/>
</dbReference>
<sequence length="215" mass="24346">MKVVSTNIARPVKIKWKNKEIITGIFKNPTSSPIFLGKDDVKDDNVIDRKYHGGADKACYLFSADKYGYWKQLYPDLNWNWGMFGENITIEGFDETQINIGDVLKIGDAVVQISQPREPCYKLGIKFNTQKVLKDFISLALPGAYVRVLIEGNVSIGNEVIVLERGTSNLTLQKVFNYLYKDTASHTLISAIENKYLAESFKKDLSRKVVNLLSK</sequence>
<gene>
    <name evidence="2" type="ORF">MQE35_14500</name>
</gene>
<dbReference type="AlphaFoldDB" id="A0A9E6ZUF1"/>
<name>A0A9E6ZUF1_9FLAO</name>
<dbReference type="Gene3D" id="2.40.33.20">
    <property type="entry name" value="PK beta-barrel domain-like"/>
    <property type="match status" value="1"/>
</dbReference>
<dbReference type="PANTHER" id="PTHR30212">
    <property type="entry name" value="PROTEIN YIIM"/>
    <property type="match status" value="1"/>
</dbReference>
<keyword evidence="3" id="KW-1185">Reference proteome</keyword>
<dbReference type="Proteomes" id="UP000831290">
    <property type="component" value="Chromosome"/>
</dbReference>
<feature type="domain" description="MOSC" evidence="1">
    <location>
        <begin position="28"/>
        <end position="163"/>
    </location>
</feature>
<accession>A0A9E6ZUF1</accession>
<dbReference type="RefSeq" id="WP_255842191.1">
    <property type="nucleotide sequence ID" value="NZ_CP094358.1"/>
</dbReference>
<dbReference type="GO" id="GO:0030151">
    <property type="term" value="F:molybdenum ion binding"/>
    <property type="evidence" value="ECO:0007669"/>
    <property type="project" value="InterPro"/>
</dbReference>
<reference evidence="2" key="1">
    <citation type="submission" date="2022-03" db="EMBL/GenBank/DDBJ databases">
        <title>Description of Abyssus ytuae gen. nov., sp. nov., a novel member of the family Flavobacteriaceae isolated from the sediment of Mariana Trench.</title>
        <authorList>
            <person name="Zhang J."/>
            <person name="Xu X."/>
        </authorList>
    </citation>
    <scope>NUCLEOTIDE SEQUENCE</scope>
    <source>
        <strain evidence="2">MT3330</strain>
    </source>
</reference>
<dbReference type="KEGG" id="fbm:MQE35_14500"/>